<dbReference type="GO" id="GO:0004364">
    <property type="term" value="F:glutathione transferase activity"/>
    <property type="evidence" value="ECO:0007669"/>
    <property type="project" value="TreeGrafter"/>
</dbReference>
<dbReference type="PROSITE" id="PS50405">
    <property type="entry name" value="GST_CTER"/>
    <property type="match status" value="1"/>
</dbReference>
<dbReference type="RefSeq" id="XP_002670102.1">
    <property type="nucleotide sequence ID" value="XM_002670056.1"/>
</dbReference>
<dbReference type="CDD" id="cd03039">
    <property type="entry name" value="GST_N_Sigma_like"/>
    <property type="match status" value="1"/>
</dbReference>
<organism evidence="4">
    <name type="scientific">Naegleria gruberi</name>
    <name type="common">Amoeba</name>
    <dbReference type="NCBI Taxonomy" id="5762"/>
    <lineage>
        <taxon>Eukaryota</taxon>
        <taxon>Discoba</taxon>
        <taxon>Heterolobosea</taxon>
        <taxon>Tetramitia</taxon>
        <taxon>Eutetramitia</taxon>
        <taxon>Vahlkampfiidae</taxon>
        <taxon>Naegleria</taxon>
    </lineage>
</organism>
<dbReference type="InterPro" id="IPR004045">
    <property type="entry name" value="Glutathione_S-Trfase_N"/>
</dbReference>
<dbReference type="GO" id="GO:0006749">
    <property type="term" value="P:glutathione metabolic process"/>
    <property type="evidence" value="ECO:0007669"/>
    <property type="project" value="TreeGrafter"/>
</dbReference>
<dbReference type="SFLD" id="SFLDG01205">
    <property type="entry name" value="AMPS.1"/>
    <property type="match status" value="1"/>
</dbReference>
<reference evidence="3 4" key="1">
    <citation type="journal article" date="2010" name="Cell">
        <title>The genome of Naegleria gruberi illuminates early eukaryotic versatility.</title>
        <authorList>
            <person name="Fritz-Laylin L.K."/>
            <person name="Prochnik S.E."/>
            <person name="Ginger M.L."/>
            <person name="Dacks J.B."/>
            <person name="Carpenter M.L."/>
            <person name="Field M.C."/>
            <person name="Kuo A."/>
            <person name="Paredez A."/>
            <person name="Chapman J."/>
            <person name="Pham J."/>
            <person name="Shu S."/>
            <person name="Neupane R."/>
            <person name="Cipriano M."/>
            <person name="Mancuso J."/>
            <person name="Tu H."/>
            <person name="Salamov A."/>
            <person name="Lindquist E."/>
            <person name="Shapiro H."/>
            <person name="Lucas S."/>
            <person name="Grigoriev I.V."/>
            <person name="Cande W.Z."/>
            <person name="Fulton C."/>
            <person name="Rokhsar D.S."/>
            <person name="Dawson S.C."/>
        </authorList>
    </citation>
    <scope>NUCLEOTIDE SEQUENCE [LARGE SCALE GENOMIC DNA]</scope>
    <source>
        <strain evidence="3 4">NEG-M</strain>
    </source>
</reference>
<dbReference type="KEGG" id="ngr:NAEGRDRAFT_81941"/>
<dbReference type="AlphaFoldDB" id="D2W0L4"/>
<dbReference type="Gene3D" id="1.20.1050.10">
    <property type="match status" value="1"/>
</dbReference>
<dbReference type="SUPFAM" id="SSF47616">
    <property type="entry name" value="GST C-terminal domain-like"/>
    <property type="match status" value="1"/>
</dbReference>
<dbReference type="InterPro" id="IPR010987">
    <property type="entry name" value="Glutathione-S-Trfase_C-like"/>
</dbReference>
<evidence type="ECO:0000259" key="1">
    <source>
        <dbReference type="PROSITE" id="PS50404"/>
    </source>
</evidence>
<feature type="domain" description="GST C-terminal" evidence="2">
    <location>
        <begin position="81"/>
        <end position="203"/>
    </location>
</feature>
<keyword evidence="4" id="KW-1185">Reference proteome</keyword>
<dbReference type="Pfam" id="PF02798">
    <property type="entry name" value="GST_N"/>
    <property type="match status" value="1"/>
</dbReference>
<dbReference type="CDD" id="cd03192">
    <property type="entry name" value="GST_C_Sigma_like"/>
    <property type="match status" value="1"/>
</dbReference>
<sequence>MVVEIVYFAGPGRSELLKLIAHVANVDYKVVGITKDEWPTHKPHTRYGQMPYLKVNDKLTIYQTYAIARYLAQQGDLYPKDNIEATQTEEYVAAIDELFNKYARVFFIAPEETREQEKKVFLEGPVKTILGALEKILEENGDGHLIKGKFTWADFVLLDMVYALQFKEVDLSQFTHIIKSKEVLKAHPRFQDYVTQEHNYRKY</sequence>
<dbReference type="VEuPathDB" id="AmoebaDB:NAEGRDRAFT_81941"/>
<evidence type="ECO:0000313" key="3">
    <source>
        <dbReference type="EMBL" id="EFC37358.1"/>
    </source>
</evidence>
<dbReference type="Gene3D" id="3.40.30.10">
    <property type="entry name" value="Glutaredoxin"/>
    <property type="match status" value="1"/>
</dbReference>
<dbReference type="InterPro" id="IPR036249">
    <property type="entry name" value="Thioredoxin-like_sf"/>
</dbReference>
<dbReference type="SUPFAM" id="SSF52833">
    <property type="entry name" value="Thioredoxin-like"/>
    <property type="match status" value="1"/>
</dbReference>
<keyword evidence="3" id="KW-0808">Transferase</keyword>
<dbReference type="InterPro" id="IPR036282">
    <property type="entry name" value="Glutathione-S-Trfase_C_sf"/>
</dbReference>
<feature type="domain" description="GST N-terminal" evidence="1">
    <location>
        <begin position="1"/>
        <end position="79"/>
    </location>
</feature>
<dbReference type="OrthoDB" id="414243at2759"/>
<evidence type="ECO:0000313" key="4">
    <source>
        <dbReference type="Proteomes" id="UP000006671"/>
    </source>
</evidence>
<evidence type="ECO:0000259" key="2">
    <source>
        <dbReference type="PROSITE" id="PS50405"/>
    </source>
</evidence>
<dbReference type="SFLD" id="SFLDS00019">
    <property type="entry name" value="Glutathione_Transferase_(cytos"/>
    <property type="match status" value="1"/>
</dbReference>
<dbReference type="eggNOG" id="KOG1695">
    <property type="taxonomic scope" value="Eukaryota"/>
</dbReference>
<dbReference type="EMBL" id="GG738919">
    <property type="protein sequence ID" value="EFC37358.1"/>
    <property type="molecule type" value="Genomic_DNA"/>
</dbReference>
<name>D2W0L4_NAEGR</name>
<dbReference type="OMA" id="GIPTTIC"/>
<protein>
    <submittedName>
        <fullName evidence="3">Glutathione-s-transferase</fullName>
    </submittedName>
</protein>
<gene>
    <name evidence="3" type="ORF">NAEGRDRAFT_81941</name>
</gene>
<dbReference type="Proteomes" id="UP000006671">
    <property type="component" value="Unassembled WGS sequence"/>
</dbReference>
<dbReference type="PANTHER" id="PTHR11571">
    <property type="entry name" value="GLUTATHIONE S-TRANSFERASE"/>
    <property type="match status" value="1"/>
</dbReference>
<proteinExistence type="predicted"/>
<dbReference type="Pfam" id="PF14497">
    <property type="entry name" value="GST_C_3"/>
    <property type="match status" value="1"/>
</dbReference>
<accession>D2W0L4</accession>
<dbReference type="InterPro" id="IPR040079">
    <property type="entry name" value="Glutathione_S-Trfase"/>
</dbReference>
<dbReference type="PROSITE" id="PS50404">
    <property type="entry name" value="GST_NTER"/>
    <property type="match status" value="1"/>
</dbReference>
<dbReference type="InParanoid" id="D2W0L4"/>
<dbReference type="STRING" id="5762.D2W0L4"/>
<dbReference type="InterPro" id="IPR004046">
    <property type="entry name" value="GST_C"/>
</dbReference>
<dbReference type="SFLD" id="SFLDG00363">
    <property type="entry name" value="AMPS_(cytGST):_Alpha-__Mu-__Pi"/>
    <property type="match status" value="1"/>
</dbReference>
<dbReference type="InterPro" id="IPR050213">
    <property type="entry name" value="GST_superfamily"/>
</dbReference>
<dbReference type="GeneID" id="8857255"/>